<proteinExistence type="predicted"/>
<dbReference type="Pfam" id="PF15648">
    <property type="entry name" value="Tox-REase-5"/>
    <property type="match status" value="1"/>
</dbReference>
<organism evidence="3 4">
    <name type="scientific">Trinickia dinghuensis</name>
    <dbReference type="NCBI Taxonomy" id="2291023"/>
    <lineage>
        <taxon>Bacteria</taxon>
        <taxon>Pseudomonadati</taxon>
        <taxon>Pseudomonadota</taxon>
        <taxon>Betaproteobacteria</taxon>
        <taxon>Burkholderiales</taxon>
        <taxon>Burkholderiaceae</taxon>
        <taxon>Trinickia</taxon>
    </lineage>
</organism>
<dbReference type="Proteomes" id="UP000256838">
    <property type="component" value="Unassembled WGS sequence"/>
</dbReference>
<feature type="compositionally biased region" description="Basic and acidic residues" evidence="1">
    <location>
        <begin position="33"/>
        <end position="47"/>
    </location>
</feature>
<sequence length="195" mass="22653">MAPTRRSRLEEAAIALLALLTAIGGAVRGLAEKAQSDPDSLEADKTKSKSATRAIPIPHESHAQCPPRRGWLVTRRWHMSKISRDYQARITSFAPFTEWKFENIEFDGFRAPECRLQEAKARYDQFFDKQTGRPKRFFEIFGVERMLSQARTQNRAVRNNPPSRLTWYFMQPISHRYFSQIFIDEKLAIESLLHP</sequence>
<evidence type="ECO:0000313" key="3">
    <source>
        <dbReference type="EMBL" id="RDU98906.1"/>
    </source>
</evidence>
<feature type="region of interest" description="Disordered" evidence="1">
    <location>
        <begin position="33"/>
        <end position="64"/>
    </location>
</feature>
<feature type="domain" description="Tox-REase-5" evidence="2">
    <location>
        <begin position="83"/>
        <end position="172"/>
    </location>
</feature>
<dbReference type="RefSeq" id="WP_115533723.1">
    <property type="nucleotide sequence ID" value="NZ_QRGA01000006.1"/>
</dbReference>
<dbReference type="InterPro" id="IPR028904">
    <property type="entry name" value="Tox-REase-5_dom"/>
</dbReference>
<evidence type="ECO:0000256" key="1">
    <source>
        <dbReference type="SAM" id="MobiDB-lite"/>
    </source>
</evidence>
<gene>
    <name evidence="3" type="ORF">DWV00_11695</name>
</gene>
<evidence type="ECO:0000259" key="2">
    <source>
        <dbReference type="Pfam" id="PF15648"/>
    </source>
</evidence>
<protein>
    <recommendedName>
        <fullName evidence="2">Tox-REase-5 domain-containing protein</fullName>
    </recommendedName>
</protein>
<name>A0A3D8K1X2_9BURK</name>
<accession>A0A3D8K1X2</accession>
<dbReference type="EMBL" id="QRGA01000006">
    <property type="protein sequence ID" value="RDU98906.1"/>
    <property type="molecule type" value="Genomic_DNA"/>
</dbReference>
<dbReference type="OrthoDB" id="8723461at2"/>
<reference evidence="3 4" key="1">
    <citation type="submission" date="2018-08" db="EMBL/GenBank/DDBJ databases">
        <title>Paraburkholderia sp. DHOM06 isolated from forest soil.</title>
        <authorList>
            <person name="Gao Z.-H."/>
            <person name="Qiu L.-H."/>
        </authorList>
    </citation>
    <scope>NUCLEOTIDE SEQUENCE [LARGE SCALE GENOMIC DNA]</scope>
    <source>
        <strain evidence="3 4">DHOM06</strain>
    </source>
</reference>
<keyword evidence="4" id="KW-1185">Reference proteome</keyword>
<evidence type="ECO:0000313" key="4">
    <source>
        <dbReference type="Proteomes" id="UP000256838"/>
    </source>
</evidence>
<dbReference type="AlphaFoldDB" id="A0A3D8K1X2"/>
<comment type="caution">
    <text evidence="3">The sequence shown here is derived from an EMBL/GenBank/DDBJ whole genome shotgun (WGS) entry which is preliminary data.</text>
</comment>